<feature type="chain" id="PRO_5046393009" evidence="1">
    <location>
        <begin position="21"/>
        <end position="131"/>
    </location>
</feature>
<feature type="signal peptide" evidence="1">
    <location>
        <begin position="1"/>
        <end position="20"/>
    </location>
</feature>
<reference evidence="2 3" key="1">
    <citation type="submission" date="2023-09" db="EMBL/GenBank/DDBJ databases">
        <authorList>
            <person name="Rey-Velasco X."/>
        </authorList>
    </citation>
    <scope>NUCLEOTIDE SEQUENCE [LARGE SCALE GENOMIC DNA]</scope>
    <source>
        <strain evidence="2 3">F158</strain>
    </source>
</reference>
<dbReference type="EMBL" id="JAVRHL010000003">
    <property type="protein sequence ID" value="MDT0683375.1"/>
    <property type="molecule type" value="Genomic_DNA"/>
</dbReference>
<evidence type="ECO:0000313" key="3">
    <source>
        <dbReference type="Proteomes" id="UP001265259"/>
    </source>
</evidence>
<proteinExistence type="predicted"/>
<evidence type="ECO:0000256" key="1">
    <source>
        <dbReference type="SAM" id="SignalP"/>
    </source>
</evidence>
<keyword evidence="1" id="KW-0732">Signal</keyword>
<comment type="caution">
    <text evidence="2">The sequence shown here is derived from an EMBL/GenBank/DDBJ whole genome shotgun (WGS) entry which is preliminary data.</text>
</comment>
<evidence type="ECO:0000313" key="2">
    <source>
        <dbReference type="EMBL" id="MDT0683375.1"/>
    </source>
</evidence>
<name>A0ABU3DI23_9RHOB</name>
<dbReference type="InterPro" id="IPR019225">
    <property type="entry name" value="DUF2155"/>
</dbReference>
<dbReference type="Proteomes" id="UP001265259">
    <property type="component" value="Unassembled WGS sequence"/>
</dbReference>
<gene>
    <name evidence="2" type="ORF">RM543_11815</name>
</gene>
<dbReference type="Pfam" id="PF09923">
    <property type="entry name" value="DUF2155"/>
    <property type="match status" value="1"/>
</dbReference>
<accession>A0ABU3DI23</accession>
<sequence length="131" mass="14328">MIGRACAGLALFLFAGAAVAQDDQIPEYTGPERAASAMAAEIRVLDKLTGDLKDVQIARGTMETYGRLNIVLGDCRYPEDDPSSDAYAWLEIRDDAMDEPAFTGWMVASSPALNALDHVRYDVWVLRCITV</sequence>
<protein>
    <submittedName>
        <fullName evidence="2">DUF2155 domain-containing protein</fullName>
    </submittedName>
</protein>
<organism evidence="2 3">
    <name type="scientific">Tropicimonas omnivorans</name>
    <dbReference type="NCBI Taxonomy" id="3075590"/>
    <lineage>
        <taxon>Bacteria</taxon>
        <taxon>Pseudomonadati</taxon>
        <taxon>Pseudomonadota</taxon>
        <taxon>Alphaproteobacteria</taxon>
        <taxon>Rhodobacterales</taxon>
        <taxon>Roseobacteraceae</taxon>
        <taxon>Tropicimonas</taxon>
    </lineage>
</organism>
<dbReference type="RefSeq" id="WP_311691855.1">
    <property type="nucleotide sequence ID" value="NZ_JAVRHL010000003.1"/>
</dbReference>
<keyword evidence="3" id="KW-1185">Reference proteome</keyword>